<evidence type="ECO:0000313" key="3">
    <source>
        <dbReference type="Proteomes" id="UP000789739"/>
    </source>
</evidence>
<protein>
    <submittedName>
        <fullName evidence="2">11822_t:CDS:1</fullName>
    </submittedName>
</protein>
<name>A0A9N8W1I0_9GLOM</name>
<dbReference type="EMBL" id="CAJVPI010000075">
    <property type="protein sequence ID" value="CAG8473813.1"/>
    <property type="molecule type" value="Genomic_DNA"/>
</dbReference>
<keyword evidence="3" id="KW-1185">Reference proteome</keyword>
<dbReference type="AlphaFoldDB" id="A0A9N8W1I0"/>
<dbReference type="OrthoDB" id="5593818at2759"/>
<dbReference type="PANTHER" id="PTHR31905:SF2">
    <property type="entry name" value="PROTEIN MIX23"/>
    <property type="match status" value="1"/>
</dbReference>
<evidence type="ECO:0000313" key="2">
    <source>
        <dbReference type="EMBL" id="CAG8473813.1"/>
    </source>
</evidence>
<comment type="similarity">
    <text evidence="1">Belongs to the MIX23 family.</text>
</comment>
<proteinExistence type="inferred from homology"/>
<comment type="caution">
    <text evidence="2">The sequence shown here is derived from an EMBL/GenBank/DDBJ whole genome shotgun (WGS) entry which is preliminary data.</text>
</comment>
<dbReference type="InterPro" id="IPR019171">
    <property type="entry name" value="MIX23"/>
</dbReference>
<dbReference type="Proteomes" id="UP000789739">
    <property type="component" value="Unassembled WGS sequence"/>
</dbReference>
<reference evidence="2" key="1">
    <citation type="submission" date="2021-06" db="EMBL/GenBank/DDBJ databases">
        <authorList>
            <person name="Kallberg Y."/>
            <person name="Tangrot J."/>
            <person name="Rosling A."/>
        </authorList>
    </citation>
    <scope>NUCLEOTIDE SEQUENCE</scope>
    <source>
        <strain evidence="2">BR232B</strain>
    </source>
</reference>
<evidence type="ECO:0000256" key="1">
    <source>
        <dbReference type="ARBA" id="ARBA00024204"/>
    </source>
</evidence>
<dbReference type="PANTHER" id="PTHR31905">
    <property type="entry name" value="COILED-COIL DOMAIN-CONTAINING PROTEIN 58"/>
    <property type="match status" value="1"/>
</dbReference>
<organism evidence="2 3">
    <name type="scientific">Paraglomus brasilianum</name>
    <dbReference type="NCBI Taxonomy" id="144538"/>
    <lineage>
        <taxon>Eukaryota</taxon>
        <taxon>Fungi</taxon>
        <taxon>Fungi incertae sedis</taxon>
        <taxon>Mucoromycota</taxon>
        <taxon>Glomeromycotina</taxon>
        <taxon>Glomeromycetes</taxon>
        <taxon>Paraglomerales</taxon>
        <taxon>Paraglomeraceae</taxon>
        <taxon>Paraglomus</taxon>
    </lineage>
</organism>
<dbReference type="GO" id="GO:0005758">
    <property type="term" value="C:mitochondrial intermembrane space"/>
    <property type="evidence" value="ECO:0007669"/>
    <property type="project" value="InterPro"/>
</dbReference>
<dbReference type="Pfam" id="PF09774">
    <property type="entry name" value="MIX23"/>
    <property type="match status" value="1"/>
</dbReference>
<gene>
    <name evidence="2" type="ORF">PBRASI_LOCUS1209</name>
</gene>
<accession>A0A9N8W1I0</accession>
<sequence length="144" mass="17349">MGVDEFDAETCSNLSYFKDLMKEYRKIDDNIMLRMNTTDTHSEASCKEFFKHLSDAYTRREKAVESCLKILDARLEKQQKIIDDDPYNSDIKNQIFVDETKRRMIANEYVVEDIVRERSLTVFKNKCRKFTIPEEFQRWLLLRR</sequence>